<sequence>MTEICSTTQDLILPSLAWPELERIVAGEVARGNGRAQPADPWLVSLEEQRNDESTVQKQEIAIVAPRFAAPTGNRGENARKEETGASSLIARKSSELRRDFLIGRNRRFPAIVALAKDEKRETGREAGAAVRRRRGKEVLVLVVGKTRPRGGGATGVRVPEGRKKKKEKKKKKKKKRKKI</sequence>
<protein>
    <submittedName>
        <fullName evidence="2">Uncharacterized protein</fullName>
    </submittedName>
</protein>
<evidence type="ECO:0000313" key="2">
    <source>
        <dbReference type="EMBL" id="KDP39736.1"/>
    </source>
</evidence>
<feature type="compositionally biased region" description="Basic residues" evidence="1">
    <location>
        <begin position="163"/>
        <end position="180"/>
    </location>
</feature>
<organism evidence="2 3">
    <name type="scientific">Jatropha curcas</name>
    <name type="common">Barbados nut</name>
    <dbReference type="NCBI Taxonomy" id="180498"/>
    <lineage>
        <taxon>Eukaryota</taxon>
        <taxon>Viridiplantae</taxon>
        <taxon>Streptophyta</taxon>
        <taxon>Embryophyta</taxon>
        <taxon>Tracheophyta</taxon>
        <taxon>Spermatophyta</taxon>
        <taxon>Magnoliopsida</taxon>
        <taxon>eudicotyledons</taxon>
        <taxon>Gunneridae</taxon>
        <taxon>Pentapetalae</taxon>
        <taxon>rosids</taxon>
        <taxon>fabids</taxon>
        <taxon>Malpighiales</taxon>
        <taxon>Euphorbiaceae</taxon>
        <taxon>Crotonoideae</taxon>
        <taxon>Jatropheae</taxon>
        <taxon>Jatropha</taxon>
    </lineage>
</organism>
<feature type="region of interest" description="Disordered" evidence="1">
    <location>
        <begin position="145"/>
        <end position="180"/>
    </location>
</feature>
<proteinExistence type="predicted"/>
<evidence type="ECO:0000256" key="1">
    <source>
        <dbReference type="SAM" id="MobiDB-lite"/>
    </source>
</evidence>
<dbReference type="EMBL" id="KK914347">
    <property type="protein sequence ID" value="KDP39736.1"/>
    <property type="molecule type" value="Genomic_DNA"/>
</dbReference>
<dbReference type="Proteomes" id="UP000027138">
    <property type="component" value="Unassembled WGS sequence"/>
</dbReference>
<accession>A0A067KU73</accession>
<reference evidence="2 3" key="1">
    <citation type="journal article" date="2014" name="PLoS ONE">
        <title>Global Analysis of Gene Expression Profiles in Physic Nut (Jatropha curcas L.) Seedlings Exposed to Salt Stress.</title>
        <authorList>
            <person name="Zhang L."/>
            <person name="Zhang C."/>
            <person name="Wu P."/>
            <person name="Chen Y."/>
            <person name="Li M."/>
            <person name="Jiang H."/>
            <person name="Wu G."/>
        </authorList>
    </citation>
    <scope>NUCLEOTIDE SEQUENCE [LARGE SCALE GENOMIC DNA]</scope>
    <source>
        <strain evidence="3">cv. GZQX0401</strain>
        <tissue evidence="2">Young leaves</tissue>
    </source>
</reference>
<dbReference type="AlphaFoldDB" id="A0A067KU73"/>
<name>A0A067KU73_JATCU</name>
<gene>
    <name evidence="2" type="ORF">JCGZ_02756</name>
</gene>
<evidence type="ECO:0000313" key="3">
    <source>
        <dbReference type="Proteomes" id="UP000027138"/>
    </source>
</evidence>
<keyword evidence="3" id="KW-1185">Reference proteome</keyword>